<proteinExistence type="predicted"/>
<comment type="caution">
    <text evidence="2">The sequence shown here is derived from an EMBL/GenBank/DDBJ whole genome shotgun (WGS) entry which is preliminary data.</text>
</comment>
<sequence>MEGQVKRKAPIIIILAIVVIVFMVIKAQRNIIDYIEVDNYGYYYEKDIVDKKTSIPNFYATMQTNRLKYIVTGKTVNAEMSKMQGYNLKDIVCISQLIKNQYEFTVDEKKEIEMYLQSLQDKNKNSMVVVGIDEQASNVENLLFYTAEALEITEKLQIKLNDVDRIKEFVQDMKLDGNSSKITVSLVKIDNILGTKLYNSDEIAVAYQEIYQNWMEYPEADLNWVFDIYYMSYIYKYANLEDSLLYSEFENDICNILQHIGTDMTIKVMFAEISQNYNLVTDEVKNNLQLSINKMEDLCSEGNNEYSILTEKRGDINTTYYVYLYYKYNNKEIPFDKKLYHDLMYIAKANNYEAYSNQELMQVIYILNEMGIKQQDNLYQLDTYLKSALKNAVDVENVYWIVRSFKLLHEDKYDFDQYSMEHIKEIISHEIEESNNPNTEIYEKMKKIFFCLNTIEEIPEIEYKEYFLESSKNLISSNVILDEDLRILYFYKISCEILNIENSSSGINVNHYYSNGFYYINPYDKELKSILYQYMGLVLKNGIQRNIPII</sequence>
<keyword evidence="3" id="KW-1185">Reference proteome</keyword>
<organism evidence="2 3">
    <name type="scientific">Candidatus Galacturonatibacter soehngenii</name>
    <dbReference type="NCBI Taxonomy" id="2307010"/>
    <lineage>
        <taxon>Bacteria</taxon>
        <taxon>Bacillati</taxon>
        <taxon>Bacillota</taxon>
        <taxon>Clostridia</taxon>
        <taxon>Lachnospirales</taxon>
        <taxon>Lachnospiraceae</taxon>
        <taxon>Candidatus Galacturonatibacter</taxon>
    </lineage>
</organism>
<keyword evidence="1" id="KW-0472">Membrane</keyword>
<dbReference type="RefSeq" id="WP_151147490.1">
    <property type="nucleotide sequence ID" value="NZ_WAGX01000007.1"/>
</dbReference>
<reference evidence="2 3" key="1">
    <citation type="submission" date="2019-09" db="EMBL/GenBank/DDBJ databases">
        <authorList>
            <person name="Valk L.C."/>
        </authorList>
    </citation>
    <scope>NUCLEOTIDE SEQUENCE [LARGE SCALE GENOMIC DNA]</scope>
    <source>
        <strain evidence="2">GalUA</strain>
    </source>
</reference>
<feature type="transmembrane region" description="Helical" evidence="1">
    <location>
        <begin position="9"/>
        <end position="25"/>
    </location>
</feature>
<keyword evidence="1" id="KW-1133">Transmembrane helix</keyword>
<dbReference type="Proteomes" id="UP000461768">
    <property type="component" value="Unassembled WGS sequence"/>
</dbReference>
<dbReference type="AlphaFoldDB" id="A0A7V7QI65"/>
<evidence type="ECO:0000313" key="2">
    <source>
        <dbReference type="EMBL" id="KAB1435852.1"/>
    </source>
</evidence>
<accession>A0A7V7QI65</accession>
<reference evidence="2 3" key="2">
    <citation type="submission" date="2020-02" db="EMBL/GenBank/DDBJ databases">
        <title>Candidatus Galacturonibacter soehngenii shows hetero-acetogenic catabolism of galacturonic acid but lacks a canonical carbon monoxide dehydrogenase/acetyl-CoA synthase complex.</title>
        <authorList>
            <person name="Diender M."/>
            <person name="Stouten G.R."/>
            <person name="Petersen J.F."/>
            <person name="Nielsen P.H."/>
            <person name="Dueholm M.S."/>
            <person name="Pronk J.T."/>
            <person name="Van Loosdrecht M.C.M."/>
        </authorList>
    </citation>
    <scope>NUCLEOTIDE SEQUENCE [LARGE SCALE GENOMIC DNA]</scope>
    <source>
        <strain evidence="2">GalUA</strain>
    </source>
</reference>
<protein>
    <submittedName>
        <fullName evidence="2">Uncharacterized protein</fullName>
    </submittedName>
</protein>
<name>A0A7V7QI65_9FIRM</name>
<evidence type="ECO:0000313" key="3">
    <source>
        <dbReference type="Proteomes" id="UP000461768"/>
    </source>
</evidence>
<keyword evidence="1" id="KW-0812">Transmembrane</keyword>
<evidence type="ECO:0000256" key="1">
    <source>
        <dbReference type="SAM" id="Phobius"/>
    </source>
</evidence>
<gene>
    <name evidence="2" type="ORF">F7O84_15865</name>
</gene>
<dbReference type="EMBL" id="WAGX01000007">
    <property type="protein sequence ID" value="KAB1435852.1"/>
    <property type="molecule type" value="Genomic_DNA"/>
</dbReference>